<dbReference type="PANTHER" id="PTHR36195">
    <property type="entry name" value="DOMAIN PROTEIN, PUTATIVE (AFU_ORTHOLOGUE AFUA_5G01990)-RELATED-RELATED"/>
    <property type="match status" value="1"/>
</dbReference>
<feature type="non-terminal residue" evidence="1">
    <location>
        <position position="86"/>
    </location>
</feature>
<dbReference type="EMBL" id="ML986646">
    <property type="protein sequence ID" value="KAF2261970.1"/>
    <property type="molecule type" value="Genomic_DNA"/>
</dbReference>
<proteinExistence type="predicted"/>
<sequence length="86" mass="9413">GYATVVNKTPQVLYVMSVSSVTGTTEAIQPGKSWSEPLHYDPQTGIAIKVATTKTGFYNAKPQLIWGYTLNNAENSIYYDLSTTYG</sequence>
<dbReference type="Pfam" id="PF04681">
    <property type="entry name" value="Bys1"/>
    <property type="match status" value="1"/>
</dbReference>
<accession>A0A9P4K8G4</accession>
<comment type="caution">
    <text evidence="1">The sequence shown here is derived from an EMBL/GenBank/DDBJ whole genome shotgun (WGS) entry which is preliminary data.</text>
</comment>
<keyword evidence="2" id="KW-1185">Reference proteome</keyword>
<dbReference type="PANTHER" id="PTHR36195:SF4">
    <property type="entry name" value="DOMAIN PROTEIN, PUTATIVE (AFU_ORTHOLOGUE AFUA_5G01990)-RELATED"/>
    <property type="match status" value="1"/>
</dbReference>
<dbReference type="InterPro" id="IPR006771">
    <property type="entry name" value="CetA-like"/>
</dbReference>
<feature type="non-terminal residue" evidence="1">
    <location>
        <position position="1"/>
    </location>
</feature>
<dbReference type="OrthoDB" id="3682664at2759"/>
<reference evidence="2" key="1">
    <citation type="journal article" date="2020" name="Stud. Mycol.">
        <title>101 Dothideomycetes genomes: A test case for predicting lifestyles and emergence of pathogens.</title>
        <authorList>
            <person name="Haridas S."/>
            <person name="Albert R."/>
            <person name="Binder M."/>
            <person name="Bloem J."/>
            <person name="LaButti K."/>
            <person name="Salamov A."/>
            <person name="Andreopoulos B."/>
            <person name="Baker S."/>
            <person name="Barry K."/>
            <person name="Bills G."/>
            <person name="Bluhm B."/>
            <person name="Cannon C."/>
            <person name="Castanera R."/>
            <person name="Culley D."/>
            <person name="Daum C."/>
            <person name="Ezra D."/>
            <person name="Gonzalez J."/>
            <person name="Henrissat B."/>
            <person name="Kuo A."/>
            <person name="Liang C."/>
            <person name="Lipzen A."/>
            <person name="Lutzoni F."/>
            <person name="Magnuson J."/>
            <person name="Mondo S."/>
            <person name="Nolan M."/>
            <person name="Ohm R."/>
            <person name="Pangilinan J."/>
            <person name="Park H.-J."/>
            <person name="Ramirez L."/>
            <person name="Alfaro M."/>
            <person name="Sun H."/>
            <person name="Tritt A."/>
            <person name="Yoshinaga Y."/>
            <person name="Zwiers L.-H."/>
            <person name="Turgeon B."/>
            <person name="Goodwin S."/>
            <person name="Spatafora J."/>
            <person name="Crous P."/>
            <person name="Grigoriev I."/>
        </authorList>
    </citation>
    <scope>NUCLEOTIDE SEQUENCE [LARGE SCALE GENOMIC DNA]</scope>
    <source>
        <strain evidence="2">CBS 304.66</strain>
    </source>
</reference>
<name>A0A9P4K8G4_9PLEO</name>
<dbReference type="AlphaFoldDB" id="A0A9P4K8G4"/>
<evidence type="ECO:0000313" key="1">
    <source>
        <dbReference type="EMBL" id="KAF2261970.1"/>
    </source>
</evidence>
<organism evidence="1 2">
    <name type="scientific">Lojkania enalia</name>
    <dbReference type="NCBI Taxonomy" id="147567"/>
    <lineage>
        <taxon>Eukaryota</taxon>
        <taxon>Fungi</taxon>
        <taxon>Dikarya</taxon>
        <taxon>Ascomycota</taxon>
        <taxon>Pezizomycotina</taxon>
        <taxon>Dothideomycetes</taxon>
        <taxon>Pleosporomycetidae</taxon>
        <taxon>Pleosporales</taxon>
        <taxon>Pleosporales incertae sedis</taxon>
        <taxon>Lojkania</taxon>
    </lineage>
</organism>
<dbReference type="Proteomes" id="UP000800093">
    <property type="component" value="Unassembled WGS sequence"/>
</dbReference>
<protein>
    <submittedName>
        <fullName evidence="1">Uncharacterized protein</fullName>
    </submittedName>
</protein>
<gene>
    <name evidence="1" type="ORF">CC78DRAFT_424509</name>
</gene>
<evidence type="ECO:0000313" key="2">
    <source>
        <dbReference type="Proteomes" id="UP000800093"/>
    </source>
</evidence>